<evidence type="ECO:0000313" key="4">
    <source>
        <dbReference type="Proteomes" id="UP000007796"/>
    </source>
</evidence>
<dbReference type="GO" id="GO:0005634">
    <property type="term" value="C:nucleus"/>
    <property type="evidence" value="ECO:0007669"/>
    <property type="project" value="TreeGrafter"/>
</dbReference>
<feature type="compositionally biased region" description="Low complexity" evidence="1">
    <location>
        <begin position="850"/>
        <end position="862"/>
    </location>
</feature>
<dbReference type="EMBL" id="GL629767">
    <property type="protein sequence ID" value="EFX03353.1"/>
    <property type="molecule type" value="Genomic_DNA"/>
</dbReference>
<feature type="compositionally biased region" description="Basic residues" evidence="1">
    <location>
        <begin position="645"/>
        <end position="656"/>
    </location>
</feature>
<feature type="region of interest" description="Disordered" evidence="1">
    <location>
        <begin position="361"/>
        <end position="382"/>
    </location>
</feature>
<organism evidence="4">
    <name type="scientific">Grosmannia clavigera (strain kw1407 / UAMH 11150)</name>
    <name type="common">Blue stain fungus</name>
    <name type="synonym">Graphiocladiella clavigera</name>
    <dbReference type="NCBI Taxonomy" id="655863"/>
    <lineage>
        <taxon>Eukaryota</taxon>
        <taxon>Fungi</taxon>
        <taxon>Dikarya</taxon>
        <taxon>Ascomycota</taxon>
        <taxon>Pezizomycotina</taxon>
        <taxon>Sordariomycetes</taxon>
        <taxon>Sordariomycetidae</taxon>
        <taxon>Ophiostomatales</taxon>
        <taxon>Ophiostomataceae</taxon>
        <taxon>Leptographium</taxon>
    </lineage>
</organism>
<dbReference type="HOGENOM" id="CLU_013985_42_5_1"/>
<feature type="domain" description="N-acetyltransferase" evidence="2">
    <location>
        <begin position="79"/>
        <end position="229"/>
    </location>
</feature>
<dbReference type="InterPro" id="IPR015416">
    <property type="entry name" value="Znf_H2C2_histone_UAS-bd"/>
</dbReference>
<dbReference type="InterPro" id="IPR052742">
    <property type="entry name" value="Mito_N-acetyltransferase"/>
</dbReference>
<evidence type="ECO:0000313" key="3">
    <source>
        <dbReference type="EMBL" id="EFX03353.1"/>
    </source>
</evidence>
<dbReference type="GO" id="GO:0016747">
    <property type="term" value="F:acyltransferase activity, transferring groups other than amino-acyl groups"/>
    <property type="evidence" value="ECO:0007669"/>
    <property type="project" value="InterPro"/>
</dbReference>
<feature type="region of interest" description="Disordered" evidence="1">
    <location>
        <begin position="412"/>
        <end position="476"/>
    </location>
</feature>
<reference evidence="3 4" key="1">
    <citation type="journal article" date="2011" name="Proc. Natl. Acad. Sci. U.S.A.">
        <title>Genome and transcriptome analyses of the mountain pine beetle-fungal symbiont Grosmannia clavigera, a lodgepole pine pathogen.</title>
        <authorList>
            <person name="DiGuistini S."/>
            <person name="Wang Y."/>
            <person name="Liao N.Y."/>
            <person name="Taylor G."/>
            <person name="Tanguay P."/>
            <person name="Feau N."/>
            <person name="Henrissat B."/>
            <person name="Chan S.K."/>
            <person name="Hesse-Orce U."/>
            <person name="Alamouti S.M."/>
            <person name="Tsui C.K.M."/>
            <person name="Docking R.T."/>
            <person name="Levasseur A."/>
            <person name="Haridas S."/>
            <person name="Robertson G."/>
            <person name="Birol I."/>
            <person name="Holt R.A."/>
            <person name="Marra M.A."/>
            <person name="Hamelin R.C."/>
            <person name="Hirst M."/>
            <person name="Jones S.J.M."/>
            <person name="Bohlmann J."/>
            <person name="Breuil C."/>
        </authorList>
    </citation>
    <scope>NUCLEOTIDE SEQUENCE [LARGE SCALE GENOMIC DNA]</scope>
    <source>
        <strain evidence="4">kw1407 / UAMH 11150</strain>
    </source>
</reference>
<dbReference type="InterPro" id="IPR016181">
    <property type="entry name" value="Acyl_CoA_acyltransferase"/>
</dbReference>
<dbReference type="InterPro" id="IPR000182">
    <property type="entry name" value="GNAT_dom"/>
</dbReference>
<dbReference type="OrthoDB" id="10264707at2759"/>
<dbReference type="STRING" id="655863.F0XG08"/>
<feature type="region of interest" description="Disordered" evidence="1">
    <location>
        <begin position="897"/>
        <end position="934"/>
    </location>
</feature>
<dbReference type="GeneID" id="25978722"/>
<dbReference type="PANTHER" id="PTHR43138:SF2">
    <property type="entry name" value="PROTEIN SPT10"/>
    <property type="match status" value="1"/>
</dbReference>
<dbReference type="Gene3D" id="3.40.630.30">
    <property type="match status" value="1"/>
</dbReference>
<feature type="compositionally biased region" description="Gly residues" evidence="1">
    <location>
        <begin position="679"/>
        <end position="695"/>
    </location>
</feature>
<protein>
    <submittedName>
        <fullName evidence="3">Histone acetyltransferase</fullName>
    </submittedName>
</protein>
<proteinExistence type="predicted"/>
<feature type="region of interest" description="Disordered" evidence="1">
    <location>
        <begin position="824"/>
        <end position="879"/>
    </location>
</feature>
<dbReference type="InParanoid" id="F0XG08"/>
<dbReference type="Pfam" id="PF09337">
    <property type="entry name" value="zf-H2C2"/>
    <property type="match status" value="1"/>
</dbReference>
<accession>F0XG08</accession>
<gene>
    <name evidence="3" type="ORF">CMQ_5403</name>
</gene>
<dbReference type="Gene3D" id="1.10.340.70">
    <property type="match status" value="1"/>
</dbReference>
<dbReference type="Proteomes" id="UP000007796">
    <property type="component" value="Unassembled WGS sequence"/>
</dbReference>
<feature type="compositionally biased region" description="Basic and acidic residues" evidence="1">
    <location>
        <begin position="436"/>
        <end position="446"/>
    </location>
</feature>
<keyword evidence="3" id="KW-0808">Transferase</keyword>
<dbReference type="PROSITE" id="PS51186">
    <property type="entry name" value="GNAT"/>
    <property type="match status" value="1"/>
</dbReference>
<dbReference type="AlphaFoldDB" id="F0XG08"/>
<keyword evidence="4" id="KW-1185">Reference proteome</keyword>
<name>F0XG08_GROCL</name>
<feature type="compositionally biased region" description="Pro residues" evidence="1">
    <location>
        <begin position="458"/>
        <end position="467"/>
    </location>
</feature>
<dbReference type="RefSeq" id="XP_014172835.1">
    <property type="nucleotide sequence ID" value="XM_014317360.1"/>
</dbReference>
<evidence type="ECO:0000259" key="2">
    <source>
        <dbReference type="PROSITE" id="PS51186"/>
    </source>
</evidence>
<dbReference type="SUPFAM" id="SSF55729">
    <property type="entry name" value="Acyl-CoA N-acyltransferases (Nat)"/>
    <property type="match status" value="1"/>
</dbReference>
<dbReference type="eggNOG" id="ENOG502QRFX">
    <property type="taxonomic scope" value="Eukaryota"/>
</dbReference>
<feature type="compositionally biased region" description="Low complexity" evidence="1">
    <location>
        <begin position="412"/>
        <end position="433"/>
    </location>
</feature>
<feature type="region of interest" description="Disordered" evidence="1">
    <location>
        <begin position="631"/>
        <end position="720"/>
    </location>
</feature>
<dbReference type="PANTHER" id="PTHR43138">
    <property type="entry name" value="ACETYLTRANSFERASE, GNAT FAMILY"/>
    <property type="match status" value="1"/>
</dbReference>
<sequence>MPAIMDDPDAATIYRVSGAPPYPDPQNPLLPANVVPRHVTLRDRQTVATVVPFASRTQVPPSLLLYLSDQFRKEIEGGDTYPMIDPMPFEKFASYWFQNFGAIMLLGHIDRSEDVVEGRDWSKECLGSFYIKPNYPGRSSHVCNAGFLVTDASRNRGVGRLMGESYLEWAPKLGYTYSVFNLVYETNVASCKIWDGLGFKRIGRVKGCGNLKSYPGRLVDAIIYGRDLVQGADADDLVSDDRFDKIKYYLKYGEYPNGADRAEKSRLRSAATTYKLLDGDVLMLKDKEVVSNPDRQFAIAREIHLQQHAGINKTTATIAERYHWTRIKDTVSDVIRNCTHCKEPAKIAASLPQNIPAAAAAAPPVSNPMSSSSVPSAGPAAAPTLLSSAISSGAATTSSTTASSSASASACTSASSSISPSSIATVVPSSTVPMEQDGRPSDESTHPHAHLHSHPHTSPQPPPPPPSAFAVTPDSYKGIRGPVSAMSIGQILRAPTESPIPPHAALPGHNPMLQDQPRGLHPAQHGSRHVLDAMLPLPNPHASVAFQPIDPKIISQPSPPGHPHHHQLQLHHQQLDHQATHHVVHNTHTVHTHPGLVQAHNPHHHQMNQPLSHHNPHSQHHGAVVHNVVHGDPFSTFHDADVHSPHHQMSQHHHHHAATDAFTSLLNAPDDDGIVSSDGGSGPGGSGGGGGGGQHHGGHAHDHNQMHGHQQHLAHQGVHDPRIDDDEAEREAAVDRDLDMLLEPQDEDEDETNAAISIAAAQLGSNSNACMHDSNDLRIPGNGVNIMNSDSGAGHRDADGLAVDDIMGAITMHNDDGHGQMHVHRAGHGNTSDNSGHLDVGSGNGGGGLDNNSSNVNNSAHSLRPGMDLEPDPDPMGAGINRFISKMDIGRLLSSEEAARDSVMGVGDSGMDDIGRRTAEDDRLDEMQFGGATG</sequence>
<evidence type="ECO:0000256" key="1">
    <source>
        <dbReference type="SAM" id="MobiDB-lite"/>
    </source>
</evidence>